<name>A0A165EEY7_EXIGL</name>
<dbReference type="InParanoid" id="A0A165EEY7"/>
<accession>A0A165EEY7</accession>
<organism evidence="2 3">
    <name type="scientific">Exidia glandulosa HHB12029</name>
    <dbReference type="NCBI Taxonomy" id="1314781"/>
    <lineage>
        <taxon>Eukaryota</taxon>
        <taxon>Fungi</taxon>
        <taxon>Dikarya</taxon>
        <taxon>Basidiomycota</taxon>
        <taxon>Agaricomycotina</taxon>
        <taxon>Agaricomycetes</taxon>
        <taxon>Auriculariales</taxon>
        <taxon>Exidiaceae</taxon>
        <taxon>Exidia</taxon>
    </lineage>
</organism>
<reference evidence="2 3" key="1">
    <citation type="journal article" date="2016" name="Mol. Biol. Evol.">
        <title>Comparative Genomics of Early-Diverging Mushroom-Forming Fungi Provides Insights into the Origins of Lignocellulose Decay Capabilities.</title>
        <authorList>
            <person name="Nagy L.G."/>
            <person name="Riley R."/>
            <person name="Tritt A."/>
            <person name="Adam C."/>
            <person name="Daum C."/>
            <person name="Floudas D."/>
            <person name="Sun H."/>
            <person name="Yadav J.S."/>
            <person name="Pangilinan J."/>
            <person name="Larsson K.H."/>
            <person name="Matsuura K."/>
            <person name="Barry K."/>
            <person name="Labutti K."/>
            <person name="Kuo R."/>
            <person name="Ohm R.A."/>
            <person name="Bhattacharya S.S."/>
            <person name="Shirouzu T."/>
            <person name="Yoshinaga Y."/>
            <person name="Martin F.M."/>
            <person name="Grigoriev I.V."/>
            <person name="Hibbett D.S."/>
        </authorList>
    </citation>
    <scope>NUCLEOTIDE SEQUENCE [LARGE SCALE GENOMIC DNA]</scope>
    <source>
        <strain evidence="2 3">HHB12029</strain>
    </source>
</reference>
<sequence>MSSPPSAPGAPFSPPDRPVFGPPRPPRYGVFVMDSDSDEEDPEFAGNWTTQRTESPPPQTPPSQAPFIVTTPWYSAQTASNALPRSTTAIASNATPTSHDTESRATESSPSAPESQYMMFTLWTRTSDDWDFDDPADDPNSWDADQPLDVNEWGRLYLIFVQATRTCAARRAAWPLPPAPCSRTAPCELCATLPGMLQTADFWLSMYVIIWPSLRTSC</sequence>
<dbReference type="EMBL" id="KV426144">
    <property type="protein sequence ID" value="KZV86776.1"/>
    <property type="molecule type" value="Genomic_DNA"/>
</dbReference>
<gene>
    <name evidence="2" type="ORF">EXIGLDRAFT_774255</name>
</gene>
<protein>
    <submittedName>
        <fullName evidence="2">Uncharacterized protein</fullName>
    </submittedName>
</protein>
<feature type="compositionally biased region" description="Pro residues" evidence="1">
    <location>
        <begin position="55"/>
        <end position="64"/>
    </location>
</feature>
<feature type="compositionally biased region" description="Pro residues" evidence="1">
    <location>
        <begin position="1"/>
        <end position="26"/>
    </location>
</feature>
<feature type="region of interest" description="Disordered" evidence="1">
    <location>
        <begin position="92"/>
        <end position="113"/>
    </location>
</feature>
<evidence type="ECO:0000313" key="2">
    <source>
        <dbReference type="EMBL" id="KZV86776.1"/>
    </source>
</evidence>
<evidence type="ECO:0000256" key="1">
    <source>
        <dbReference type="SAM" id="MobiDB-lite"/>
    </source>
</evidence>
<keyword evidence="3" id="KW-1185">Reference proteome</keyword>
<dbReference type="Proteomes" id="UP000077266">
    <property type="component" value="Unassembled WGS sequence"/>
</dbReference>
<feature type="region of interest" description="Disordered" evidence="1">
    <location>
        <begin position="1"/>
        <end position="69"/>
    </location>
</feature>
<dbReference type="AlphaFoldDB" id="A0A165EEY7"/>
<evidence type="ECO:0000313" key="3">
    <source>
        <dbReference type="Proteomes" id="UP000077266"/>
    </source>
</evidence>
<proteinExistence type="predicted"/>